<evidence type="ECO:0000313" key="1">
    <source>
        <dbReference type="EMBL" id="MDI2089900.1"/>
    </source>
</evidence>
<organism evidence="1 2">
    <name type="scientific">Commensalibacter oyaizuii</name>
    <dbReference type="NCBI Taxonomy" id="3043873"/>
    <lineage>
        <taxon>Bacteria</taxon>
        <taxon>Pseudomonadati</taxon>
        <taxon>Pseudomonadota</taxon>
        <taxon>Alphaproteobacteria</taxon>
        <taxon>Acetobacterales</taxon>
        <taxon>Acetobacteraceae</taxon>
    </lineage>
</organism>
<accession>A0ABT6PYG0</accession>
<dbReference type="RefSeq" id="WP_281447066.1">
    <property type="nucleotide sequence ID" value="NZ_JASBAO010000001.1"/>
</dbReference>
<protein>
    <submittedName>
        <fullName evidence="1">Uncharacterized protein</fullName>
    </submittedName>
</protein>
<keyword evidence="2" id="KW-1185">Reference proteome</keyword>
<proteinExistence type="predicted"/>
<comment type="caution">
    <text evidence="1">The sequence shown here is derived from an EMBL/GenBank/DDBJ whole genome shotgun (WGS) entry which is preliminary data.</text>
</comment>
<gene>
    <name evidence="1" type="ORF">QJV27_00660</name>
</gene>
<dbReference type="Proteomes" id="UP001431634">
    <property type="component" value="Unassembled WGS sequence"/>
</dbReference>
<dbReference type="EMBL" id="JASBAO010000001">
    <property type="protein sequence ID" value="MDI2089900.1"/>
    <property type="molecule type" value="Genomic_DNA"/>
</dbReference>
<name>A0ABT6PYG0_9PROT</name>
<evidence type="ECO:0000313" key="2">
    <source>
        <dbReference type="Proteomes" id="UP001431634"/>
    </source>
</evidence>
<reference evidence="1" key="1">
    <citation type="submission" date="2023-05" db="EMBL/GenBank/DDBJ databases">
        <title>Whole genome sequence of Commensalibacter sp.</title>
        <authorList>
            <person name="Charoenyingcharoen P."/>
            <person name="Yukphan P."/>
        </authorList>
    </citation>
    <scope>NUCLEOTIDE SEQUENCE</scope>
    <source>
        <strain evidence="1">TBRC 16381</strain>
    </source>
</reference>
<sequence length="130" mass="14696">MYSTTPHFIVNHIAHIYFIAEIIKKTSFSINLISPENAITYLGVRWWQSFVTRASPILSNNIATNILDCGDHGGLAMAALRLGQRHILFDSSSPQLSVIQDRAQQIHAQVITQKPYSFDLTQLVFKKKNL</sequence>